<dbReference type="EMBL" id="JAVREO010000006">
    <property type="protein sequence ID" value="MDT0267050.1"/>
    <property type="molecule type" value="Genomic_DNA"/>
</dbReference>
<feature type="transmembrane region" description="Helical" evidence="2">
    <location>
        <begin position="27"/>
        <end position="47"/>
    </location>
</feature>
<feature type="transmembrane region" description="Helical" evidence="2">
    <location>
        <begin position="284"/>
        <end position="302"/>
    </location>
</feature>
<organism evidence="3 4">
    <name type="scientific">Streptomyces chisholmiae</name>
    <dbReference type="NCBI Taxonomy" id="3075540"/>
    <lineage>
        <taxon>Bacteria</taxon>
        <taxon>Bacillati</taxon>
        <taxon>Actinomycetota</taxon>
        <taxon>Actinomycetes</taxon>
        <taxon>Kitasatosporales</taxon>
        <taxon>Streptomycetaceae</taxon>
        <taxon>Streptomyces</taxon>
    </lineage>
</organism>
<protein>
    <submittedName>
        <fullName evidence="3">DUF6297 family protein</fullName>
    </submittedName>
</protein>
<accession>A0ABU2JQ01</accession>
<sequence>MGQAGPEVLRRLDEFRARGRAARRRRALYVGYCVLLFAAIYGVPYLAALADVAAAGRWRGPTADRVLTALPALAPALVGLALLGTAQLAFWRGPVRLPAATVHWLVPQPVSRAALLLPRLRRSWLVSGVLGALLGTLAGLVTYAVGGGRPWPVLLAGAGGGLAVGLLAVTVGVVTQRYHPWWWGGRRGARQRLVLAVVAGALVAHAGLALAAAGAGGGRLVLWSGPWGWAALPLAAAAGRVPVLDGVLGGVLTLLVTAGALGLARRAAVALPAAVLRQQTRVAHVFTAALYGFDPGVALGALRAPRRMRRATGRRLRAPRARWLLVPWRDALGLLRAPGRTGGGLALWAATLALLSLDHQEAGLLALGTGYLAAAQLVEPARLDGERPERAGQLPWRRGALALRHALLPGALLLATLPVAAALGAPAGRLVLAGAWAPALVGAALVSAHRGTMPPATLLGVETPLGDTGPVQALFWLARAPLVTLPALAAGQLAAGSPPFAASWALAVGGAALAWARRTAGRDATGHRPAAPADPTDETTDQTETTEPTETEPQTGPGTRAGTTGTGKTGTG</sequence>
<keyword evidence="4" id="KW-1185">Reference proteome</keyword>
<feature type="compositionally biased region" description="Low complexity" evidence="1">
    <location>
        <begin position="542"/>
        <end position="563"/>
    </location>
</feature>
<keyword evidence="2" id="KW-0812">Transmembrane</keyword>
<dbReference type="RefSeq" id="WP_311667106.1">
    <property type="nucleotide sequence ID" value="NZ_JAVREO010000006.1"/>
</dbReference>
<evidence type="ECO:0000313" key="4">
    <source>
        <dbReference type="Proteomes" id="UP001183410"/>
    </source>
</evidence>
<reference evidence="4" key="1">
    <citation type="submission" date="2023-07" db="EMBL/GenBank/DDBJ databases">
        <title>30 novel species of actinomycetes from the DSMZ collection.</title>
        <authorList>
            <person name="Nouioui I."/>
        </authorList>
    </citation>
    <scope>NUCLEOTIDE SEQUENCE [LARGE SCALE GENOMIC DNA]</scope>
    <source>
        <strain evidence="4">DSM 44915</strain>
    </source>
</reference>
<feature type="transmembrane region" description="Helical" evidence="2">
    <location>
        <begin position="151"/>
        <end position="173"/>
    </location>
</feature>
<evidence type="ECO:0000256" key="2">
    <source>
        <dbReference type="SAM" id="Phobius"/>
    </source>
</evidence>
<feature type="transmembrane region" description="Helical" evidence="2">
    <location>
        <begin position="67"/>
        <end position="91"/>
    </location>
</feature>
<feature type="transmembrane region" description="Helical" evidence="2">
    <location>
        <begin position="406"/>
        <end position="424"/>
    </location>
</feature>
<evidence type="ECO:0000313" key="3">
    <source>
        <dbReference type="EMBL" id="MDT0267050.1"/>
    </source>
</evidence>
<comment type="caution">
    <text evidence="3">The sequence shown here is derived from an EMBL/GenBank/DDBJ whole genome shotgun (WGS) entry which is preliminary data.</text>
</comment>
<name>A0ABU2JQ01_9ACTN</name>
<feature type="transmembrane region" description="Helical" evidence="2">
    <location>
        <begin position="124"/>
        <end position="145"/>
    </location>
</feature>
<feature type="region of interest" description="Disordered" evidence="1">
    <location>
        <begin position="520"/>
        <end position="572"/>
    </location>
</feature>
<keyword evidence="2" id="KW-0472">Membrane</keyword>
<feature type="transmembrane region" description="Helical" evidence="2">
    <location>
        <begin position="220"/>
        <end position="239"/>
    </location>
</feature>
<gene>
    <name evidence="3" type="ORF">RM844_12195</name>
</gene>
<feature type="transmembrane region" description="Helical" evidence="2">
    <location>
        <begin position="246"/>
        <end position="264"/>
    </location>
</feature>
<proteinExistence type="predicted"/>
<evidence type="ECO:0000256" key="1">
    <source>
        <dbReference type="SAM" id="MobiDB-lite"/>
    </source>
</evidence>
<dbReference type="Proteomes" id="UP001183410">
    <property type="component" value="Unassembled WGS sequence"/>
</dbReference>
<keyword evidence="2" id="KW-1133">Transmembrane helix</keyword>
<feature type="transmembrane region" description="Helical" evidence="2">
    <location>
        <begin position="193"/>
        <end position="214"/>
    </location>
</feature>